<dbReference type="OrthoDB" id="430522at2759"/>
<dbReference type="PANTHER" id="PTHR12117">
    <property type="entry name" value="HISTONE ACETYLTRANSFERASE COMPLEX"/>
    <property type="match status" value="1"/>
</dbReference>
<dbReference type="AlphaFoldDB" id="A0A0C3QN99"/>
<evidence type="ECO:0000313" key="3">
    <source>
        <dbReference type="Proteomes" id="UP000054248"/>
    </source>
</evidence>
<evidence type="ECO:0000313" key="2">
    <source>
        <dbReference type="EMBL" id="KIO29496.1"/>
    </source>
</evidence>
<proteinExistence type="predicted"/>
<name>A0A0C3QN99_9AGAM</name>
<dbReference type="EMBL" id="KN822982">
    <property type="protein sequence ID" value="KIO29496.1"/>
    <property type="molecule type" value="Genomic_DNA"/>
</dbReference>
<reference evidence="3" key="2">
    <citation type="submission" date="2015-01" db="EMBL/GenBank/DDBJ databases">
        <title>Evolutionary Origins and Diversification of the Mycorrhizal Mutualists.</title>
        <authorList>
            <consortium name="DOE Joint Genome Institute"/>
            <consortium name="Mycorrhizal Genomics Consortium"/>
            <person name="Kohler A."/>
            <person name="Kuo A."/>
            <person name="Nagy L.G."/>
            <person name="Floudas D."/>
            <person name="Copeland A."/>
            <person name="Barry K.W."/>
            <person name="Cichocki N."/>
            <person name="Veneault-Fourrey C."/>
            <person name="LaButti K."/>
            <person name="Lindquist E.A."/>
            <person name="Lipzen A."/>
            <person name="Lundell T."/>
            <person name="Morin E."/>
            <person name="Murat C."/>
            <person name="Riley R."/>
            <person name="Ohm R."/>
            <person name="Sun H."/>
            <person name="Tunlid A."/>
            <person name="Henrissat B."/>
            <person name="Grigoriev I.V."/>
            <person name="Hibbett D.S."/>
            <person name="Martin F."/>
        </authorList>
    </citation>
    <scope>NUCLEOTIDE SEQUENCE [LARGE SCALE GENOMIC DNA]</scope>
    <source>
        <strain evidence="3">MUT 4182</strain>
    </source>
</reference>
<dbReference type="GO" id="GO:0005737">
    <property type="term" value="C:cytoplasm"/>
    <property type="evidence" value="ECO:0007669"/>
    <property type="project" value="TreeGrafter"/>
</dbReference>
<dbReference type="InterPro" id="IPR051842">
    <property type="entry name" value="uS12_prolyl_hydroxylase"/>
</dbReference>
<feature type="compositionally biased region" description="Polar residues" evidence="1">
    <location>
        <begin position="1"/>
        <end position="12"/>
    </location>
</feature>
<dbReference type="Proteomes" id="UP000054248">
    <property type="component" value="Unassembled WGS sequence"/>
</dbReference>
<protein>
    <submittedName>
        <fullName evidence="2">Uncharacterized protein</fullName>
    </submittedName>
</protein>
<accession>A0A0C3QN99</accession>
<dbReference type="PANTHER" id="PTHR12117:SF0">
    <property type="entry name" value="PROLYL 3-HYDROXYLASE OGFOD1"/>
    <property type="match status" value="1"/>
</dbReference>
<feature type="region of interest" description="Disordered" evidence="1">
    <location>
        <begin position="1"/>
        <end position="37"/>
    </location>
</feature>
<keyword evidence="3" id="KW-1185">Reference proteome</keyword>
<dbReference type="GO" id="GO:0006449">
    <property type="term" value="P:regulation of translational termination"/>
    <property type="evidence" value="ECO:0007669"/>
    <property type="project" value="TreeGrafter"/>
</dbReference>
<sequence>MTQARTRQRSPSPTSPIKRLRRDVSEPASSRFSPGLLDENHAQSLHTEYAKSEPFKHIVIEQLFDDALLRGVKDEILRNIQFTEKETDIYKVNQTGDLASLSYLTAEQLALFPSLSTLRDALYGAEFRHFLRTVTGCGPLSGSKQDMSVNSYKKGCHLLNHDDVIGTR</sequence>
<evidence type="ECO:0000256" key="1">
    <source>
        <dbReference type="SAM" id="MobiDB-lite"/>
    </source>
</evidence>
<dbReference type="STRING" id="1051891.A0A0C3QN99"/>
<dbReference type="Gene3D" id="2.60.120.620">
    <property type="entry name" value="q2cbj1_9rhob like domain"/>
    <property type="match status" value="1"/>
</dbReference>
<dbReference type="HOGENOM" id="CLU_125285_0_0_1"/>
<reference evidence="2 3" key="1">
    <citation type="submission" date="2014-04" db="EMBL/GenBank/DDBJ databases">
        <authorList>
            <consortium name="DOE Joint Genome Institute"/>
            <person name="Kuo A."/>
            <person name="Girlanda M."/>
            <person name="Perotto S."/>
            <person name="Kohler A."/>
            <person name="Nagy L.G."/>
            <person name="Floudas D."/>
            <person name="Copeland A."/>
            <person name="Barry K.W."/>
            <person name="Cichocki N."/>
            <person name="Veneault-Fourrey C."/>
            <person name="LaButti K."/>
            <person name="Lindquist E.A."/>
            <person name="Lipzen A."/>
            <person name="Lundell T."/>
            <person name="Morin E."/>
            <person name="Murat C."/>
            <person name="Sun H."/>
            <person name="Tunlid A."/>
            <person name="Henrissat B."/>
            <person name="Grigoriev I.V."/>
            <person name="Hibbett D.S."/>
            <person name="Martin F."/>
            <person name="Nordberg H.P."/>
            <person name="Cantor M.N."/>
            <person name="Hua S.X."/>
        </authorList>
    </citation>
    <scope>NUCLEOTIDE SEQUENCE [LARGE SCALE GENOMIC DNA]</scope>
    <source>
        <strain evidence="2 3">MUT 4182</strain>
    </source>
</reference>
<organism evidence="2 3">
    <name type="scientific">Tulasnella calospora MUT 4182</name>
    <dbReference type="NCBI Taxonomy" id="1051891"/>
    <lineage>
        <taxon>Eukaryota</taxon>
        <taxon>Fungi</taxon>
        <taxon>Dikarya</taxon>
        <taxon>Basidiomycota</taxon>
        <taxon>Agaricomycotina</taxon>
        <taxon>Agaricomycetes</taxon>
        <taxon>Cantharellales</taxon>
        <taxon>Tulasnellaceae</taxon>
        <taxon>Tulasnella</taxon>
    </lineage>
</organism>
<dbReference type="GO" id="GO:0031543">
    <property type="term" value="F:peptidyl-proline dioxygenase activity"/>
    <property type="evidence" value="ECO:0007669"/>
    <property type="project" value="TreeGrafter"/>
</dbReference>
<gene>
    <name evidence="2" type="ORF">M407DRAFT_21395</name>
</gene>